<dbReference type="InterPro" id="IPR010131">
    <property type="entry name" value="MdtP/NodT-like"/>
</dbReference>
<evidence type="ECO:0000256" key="1">
    <source>
        <dbReference type="ARBA" id="ARBA00007613"/>
    </source>
</evidence>
<dbReference type="NCBIfam" id="TIGR01845">
    <property type="entry name" value="outer_NodT"/>
    <property type="match status" value="1"/>
</dbReference>
<comment type="caution">
    <text evidence="5">The sequence shown here is derived from an EMBL/GenBank/DDBJ whole genome shotgun (WGS) entry which is preliminary data.</text>
</comment>
<dbReference type="GO" id="GO:0009279">
    <property type="term" value="C:cell outer membrane"/>
    <property type="evidence" value="ECO:0007669"/>
    <property type="project" value="UniProtKB-SubCell"/>
</dbReference>
<name>A0A2A2FBG4_9GAMM</name>
<evidence type="ECO:0000256" key="3">
    <source>
        <dbReference type="SAM" id="Coils"/>
    </source>
</evidence>
<evidence type="ECO:0000256" key="4">
    <source>
        <dbReference type="SAM" id="MobiDB-lite"/>
    </source>
</evidence>
<sequence>MRRLLFATLTFPLLLAGCAVGPEYKEPQVDLPEEWPDEVLLTNDERADWSNWWHRFDDPTLNRLVERALDDNLNMQLQYQRLQEARARLGLADAQEMPTIEGQADAARGRESGAANPLGGGTTDNMFSVTGLLSYEVDLWGRLESQSDAAEAALQESVFTHDSVRLSTIADVVATYTELRAAQRSLAITQRTLETREETVRIERARYEGGDTDELTLRQAQSELEATRALVPQQRQRVARLKTALGVLVGMTPRELTSDLDFGEGSLSGITLPDEVPEVLPSDLLERRPDIRAAEAAIIAATEEVGVAEAQRLPSFNLRGSIGSAAIESDDLFTGPAETWEIGASVLGPIFDFGRNKARVETARSLRDQAETRYRVTLQEAFSEVRDALAVYEATDERVSRLRDQVSALEKTLELAELRYEEGLTDFLTVQDTQRVLLDAELTLTNAIRDRLNATATLFKAMGGGWADGKAVDPESGDS</sequence>
<keyword evidence="3" id="KW-0175">Coiled coil</keyword>
<evidence type="ECO:0000256" key="2">
    <source>
        <dbReference type="RuleBase" id="RU362097"/>
    </source>
</evidence>
<feature type="region of interest" description="Disordered" evidence="4">
    <location>
        <begin position="103"/>
        <end position="122"/>
    </location>
</feature>
<dbReference type="PROSITE" id="PS51257">
    <property type="entry name" value="PROKAR_LIPOPROTEIN"/>
    <property type="match status" value="1"/>
</dbReference>
<dbReference type="SUPFAM" id="SSF56954">
    <property type="entry name" value="Outer membrane efflux proteins (OEP)"/>
    <property type="match status" value="1"/>
</dbReference>
<organism evidence="5 6">
    <name type="scientific">Halovibrio salipaludis</name>
    <dbReference type="NCBI Taxonomy" id="2032626"/>
    <lineage>
        <taxon>Bacteria</taxon>
        <taxon>Pseudomonadati</taxon>
        <taxon>Pseudomonadota</taxon>
        <taxon>Gammaproteobacteria</taxon>
        <taxon>Oceanospirillales</taxon>
        <taxon>Halomonadaceae</taxon>
        <taxon>Halovibrio</taxon>
    </lineage>
</organism>
<keyword evidence="2" id="KW-0564">Palmitate</keyword>
<dbReference type="InterPro" id="IPR003423">
    <property type="entry name" value="OMP_efflux"/>
</dbReference>
<comment type="similarity">
    <text evidence="1 2">Belongs to the outer membrane factor (OMF) (TC 1.B.17) family.</text>
</comment>
<keyword evidence="6" id="KW-1185">Reference proteome</keyword>
<keyword evidence="2" id="KW-0472">Membrane</keyword>
<accession>A0A2A2FBG4</accession>
<dbReference type="Gene3D" id="2.20.200.10">
    <property type="entry name" value="Outer membrane efflux proteins (OEP)"/>
    <property type="match status" value="1"/>
</dbReference>
<dbReference type="GO" id="GO:0015562">
    <property type="term" value="F:efflux transmembrane transporter activity"/>
    <property type="evidence" value="ECO:0007669"/>
    <property type="project" value="InterPro"/>
</dbReference>
<evidence type="ECO:0000313" key="6">
    <source>
        <dbReference type="Proteomes" id="UP000218896"/>
    </source>
</evidence>
<protein>
    <submittedName>
        <fullName evidence="5">RND transporter</fullName>
    </submittedName>
</protein>
<feature type="coiled-coil region" evidence="3">
    <location>
        <begin position="392"/>
        <end position="419"/>
    </location>
</feature>
<keyword evidence="2" id="KW-0449">Lipoprotein</keyword>
<keyword evidence="2" id="KW-0812">Transmembrane</keyword>
<dbReference type="EMBL" id="NSKD01000001">
    <property type="protein sequence ID" value="PAU82298.1"/>
    <property type="molecule type" value="Genomic_DNA"/>
</dbReference>
<dbReference type="AlphaFoldDB" id="A0A2A2FBG4"/>
<dbReference type="RefSeq" id="WP_095616392.1">
    <property type="nucleotide sequence ID" value="NZ_NSKD01000001.1"/>
</dbReference>
<dbReference type="Proteomes" id="UP000218896">
    <property type="component" value="Unassembled WGS sequence"/>
</dbReference>
<comment type="subcellular location">
    <subcellularLocation>
        <location evidence="2">Cell outer membrane</location>
        <topology evidence="2">Lipid-anchor</topology>
    </subcellularLocation>
</comment>
<evidence type="ECO:0000313" key="5">
    <source>
        <dbReference type="EMBL" id="PAU82298.1"/>
    </source>
</evidence>
<dbReference type="Pfam" id="PF02321">
    <property type="entry name" value="OEP"/>
    <property type="match status" value="2"/>
</dbReference>
<proteinExistence type="inferred from homology"/>
<keyword evidence="2" id="KW-1134">Transmembrane beta strand</keyword>
<dbReference type="PANTHER" id="PTHR30203">
    <property type="entry name" value="OUTER MEMBRANE CATION EFFLUX PROTEIN"/>
    <property type="match status" value="1"/>
</dbReference>
<gene>
    <name evidence="5" type="ORF">CK501_03900</name>
</gene>
<dbReference type="Gene3D" id="1.20.1600.10">
    <property type="entry name" value="Outer membrane efflux proteins (OEP)"/>
    <property type="match status" value="1"/>
</dbReference>
<reference evidence="5 6" key="1">
    <citation type="submission" date="2017-08" db="EMBL/GenBank/DDBJ databases">
        <title>Halovibrio sewagensis sp. nov., isolated from wastewater of high salinity.</title>
        <authorList>
            <person name="Dong X."/>
            <person name="Zhang G."/>
        </authorList>
    </citation>
    <scope>NUCLEOTIDE SEQUENCE [LARGE SCALE GENOMIC DNA]</scope>
    <source>
        <strain evidence="5 6">YL5-2</strain>
    </source>
</reference>
<dbReference type="OrthoDB" id="9770517at2"/>